<dbReference type="PANTHER" id="PTHR24324:SF5">
    <property type="entry name" value="HEMATOPOIETICALLY-EXPRESSED HOMEOBOX PROTEIN HHEX"/>
    <property type="match status" value="1"/>
</dbReference>
<dbReference type="GO" id="GO:0000981">
    <property type="term" value="F:DNA-binding transcription factor activity, RNA polymerase II-specific"/>
    <property type="evidence" value="ECO:0007669"/>
    <property type="project" value="InterPro"/>
</dbReference>
<keyword evidence="4 5" id="KW-0539">Nucleus</keyword>
<gene>
    <name evidence="9" type="ORF">AMORRO_LOCUS16900</name>
</gene>
<dbReference type="GO" id="GO:0000978">
    <property type="term" value="F:RNA polymerase II cis-regulatory region sequence-specific DNA binding"/>
    <property type="evidence" value="ECO:0007669"/>
    <property type="project" value="TreeGrafter"/>
</dbReference>
<dbReference type="InterPro" id="IPR051000">
    <property type="entry name" value="Homeobox_DNA-bind_prot"/>
</dbReference>
<evidence type="ECO:0000256" key="4">
    <source>
        <dbReference type="ARBA" id="ARBA00023242"/>
    </source>
</evidence>
<dbReference type="EMBL" id="CAJVPV010049224">
    <property type="protein sequence ID" value="CAG8775763.1"/>
    <property type="molecule type" value="Genomic_DNA"/>
</dbReference>
<evidence type="ECO:0000256" key="1">
    <source>
        <dbReference type="ARBA" id="ARBA00004123"/>
    </source>
</evidence>
<evidence type="ECO:0000259" key="8">
    <source>
        <dbReference type="PROSITE" id="PS50071"/>
    </source>
</evidence>
<dbReference type="Pfam" id="PF00046">
    <property type="entry name" value="Homeodomain"/>
    <property type="match status" value="1"/>
</dbReference>
<feature type="non-terminal residue" evidence="9">
    <location>
        <position position="1"/>
    </location>
</feature>
<comment type="subcellular location">
    <subcellularLocation>
        <location evidence="1 5 6">Nucleus</location>
    </subcellularLocation>
</comment>
<keyword evidence="2 5" id="KW-0238">DNA-binding</keyword>
<feature type="region of interest" description="Disordered" evidence="7">
    <location>
        <begin position="17"/>
        <end position="131"/>
    </location>
</feature>
<dbReference type="InterPro" id="IPR017970">
    <property type="entry name" value="Homeobox_CS"/>
</dbReference>
<dbReference type="AlphaFoldDB" id="A0A9N9JEU0"/>
<dbReference type="Gene3D" id="1.10.10.60">
    <property type="entry name" value="Homeodomain-like"/>
    <property type="match status" value="1"/>
</dbReference>
<feature type="non-terminal residue" evidence="9">
    <location>
        <position position="307"/>
    </location>
</feature>
<dbReference type="InterPro" id="IPR001356">
    <property type="entry name" value="HD"/>
</dbReference>
<feature type="DNA-binding region" description="Homeobox" evidence="5">
    <location>
        <begin position="122"/>
        <end position="181"/>
    </location>
</feature>
<evidence type="ECO:0000256" key="6">
    <source>
        <dbReference type="RuleBase" id="RU000682"/>
    </source>
</evidence>
<dbReference type="OrthoDB" id="6159439at2759"/>
<dbReference type="Proteomes" id="UP000789342">
    <property type="component" value="Unassembled WGS sequence"/>
</dbReference>
<comment type="caution">
    <text evidence="9">The sequence shown here is derived from an EMBL/GenBank/DDBJ whole genome shotgun (WGS) entry which is preliminary data.</text>
</comment>
<sequence length="307" mass="32862">KAAADSEFSIVGVTNSVASSIMPNNNNQGTLDGGEKGGSTMELTSSENSHDSMSVDDAKIHTPTNKGTGANIDVPNVGCKAEPSSKENAESTDGNKIGKSNSSKSPSSTSSSQTPQPQTTTNNKKRTRATPEQLAILEDTFKTNTSPNSKVREALAEKVNMSERSIQIWFQNRRAKMKAMQKRAHLMINQDAMGHFMTCMPNYGPYPFRMPIHPQRIPLPRSYSASDLTPTLNNVALAGMRPQPNSGLGITVPQVPQGFWPSGPLTAPITSLGGGDSSHLMNGFPFSANPIVNPQQQAPRFPISPNA</sequence>
<reference evidence="9" key="1">
    <citation type="submission" date="2021-06" db="EMBL/GenBank/DDBJ databases">
        <authorList>
            <person name="Kallberg Y."/>
            <person name="Tangrot J."/>
            <person name="Rosling A."/>
        </authorList>
    </citation>
    <scope>NUCLEOTIDE SEQUENCE</scope>
    <source>
        <strain evidence="9">CL551</strain>
    </source>
</reference>
<dbReference type="SUPFAM" id="SSF46689">
    <property type="entry name" value="Homeodomain-like"/>
    <property type="match status" value="1"/>
</dbReference>
<accession>A0A9N9JEU0</accession>
<feature type="compositionally biased region" description="Polar residues" evidence="7">
    <location>
        <begin position="17"/>
        <end position="30"/>
    </location>
</feature>
<dbReference type="GO" id="GO:0030154">
    <property type="term" value="P:cell differentiation"/>
    <property type="evidence" value="ECO:0007669"/>
    <property type="project" value="TreeGrafter"/>
</dbReference>
<organism evidence="9 10">
    <name type="scientific">Acaulospora morrowiae</name>
    <dbReference type="NCBI Taxonomy" id="94023"/>
    <lineage>
        <taxon>Eukaryota</taxon>
        <taxon>Fungi</taxon>
        <taxon>Fungi incertae sedis</taxon>
        <taxon>Mucoromycota</taxon>
        <taxon>Glomeromycotina</taxon>
        <taxon>Glomeromycetes</taxon>
        <taxon>Diversisporales</taxon>
        <taxon>Acaulosporaceae</taxon>
        <taxon>Acaulospora</taxon>
    </lineage>
</organism>
<evidence type="ECO:0000256" key="2">
    <source>
        <dbReference type="ARBA" id="ARBA00023125"/>
    </source>
</evidence>
<dbReference type="SMART" id="SM00389">
    <property type="entry name" value="HOX"/>
    <property type="match status" value="1"/>
</dbReference>
<name>A0A9N9JEU0_9GLOM</name>
<dbReference type="PANTHER" id="PTHR24324">
    <property type="entry name" value="HOMEOBOX PROTEIN HHEX"/>
    <property type="match status" value="1"/>
</dbReference>
<feature type="compositionally biased region" description="Low complexity" evidence="7">
    <location>
        <begin position="99"/>
        <end position="122"/>
    </location>
</feature>
<dbReference type="InterPro" id="IPR009057">
    <property type="entry name" value="Homeodomain-like_sf"/>
</dbReference>
<dbReference type="PROSITE" id="PS50071">
    <property type="entry name" value="HOMEOBOX_2"/>
    <property type="match status" value="1"/>
</dbReference>
<proteinExistence type="predicted"/>
<evidence type="ECO:0000256" key="7">
    <source>
        <dbReference type="SAM" id="MobiDB-lite"/>
    </source>
</evidence>
<evidence type="ECO:0000313" key="9">
    <source>
        <dbReference type="EMBL" id="CAG8775763.1"/>
    </source>
</evidence>
<dbReference type="GO" id="GO:0005634">
    <property type="term" value="C:nucleus"/>
    <property type="evidence" value="ECO:0007669"/>
    <property type="project" value="UniProtKB-SubCell"/>
</dbReference>
<evidence type="ECO:0000313" key="10">
    <source>
        <dbReference type="Proteomes" id="UP000789342"/>
    </source>
</evidence>
<dbReference type="PROSITE" id="PS00027">
    <property type="entry name" value="HOMEOBOX_1"/>
    <property type="match status" value="1"/>
</dbReference>
<dbReference type="CDD" id="cd00086">
    <property type="entry name" value="homeodomain"/>
    <property type="match status" value="1"/>
</dbReference>
<keyword evidence="3 5" id="KW-0371">Homeobox</keyword>
<keyword evidence="10" id="KW-1185">Reference proteome</keyword>
<protein>
    <submittedName>
        <fullName evidence="9">8392_t:CDS:1</fullName>
    </submittedName>
</protein>
<evidence type="ECO:0000256" key="5">
    <source>
        <dbReference type="PROSITE-ProRule" id="PRU00108"/>
    </source>
</evidence>
<feature type="domain" description="Homeobox" evidence="8">
    <location>
        <begin position="120"/>
        <end position="180"/>
    </location>
</feature>
<evidence type="ECO:0000256" key="3">
    <source>
        <dbReference type="ARBA" id="ARBA00023155"/>
    </source>
</evidence>